<feature type="domain" description="Cation-transporting P-type ATPase N-terminal" evidence="13">
    <location>
        <begin position="19"/>
        <end position="93"/>
    </location>
</feature>
<dbReference type="InterPro" id="IPR059000">
    <property type="entry name" value="ATPase_P-type_domA"/>
</dbReference>
<dbReference type="InterPro" id="IPR004014">
    <property type="entry name" value="ATPase_P-typ_cation-transptr_N"/>
</dbReference>
<dbReference type="Pfam" id="PF00689">
    <property type="entry name" value="Cation_ATPase_C"/>
    <property type="match status" value="1"/>
</dbReference>
<feature type="region of interest" description="Disordered" evidence="11">
    <location>
        <begin position="1"/>
        <end position="20"/>
    </location>
</feature>
<dbReference type="PROSITE" id="PS00154">
    <property type="entry name" value="ATPASE_E1_E2"/>
    <property type="match status" value="1"/>
</dbReference>
<dbReference type="Gene3D" id="3.40.1110.10">
    <property type="entry name" value="Calcium-transporting ATPase, cytoplasmic domain N"/>
    <property type="match status" value="1"/>
</dbReference>
<dbReference type="SUPFAM" id="SSF56784">
    <property type="entry name" value="HAD-like"/>
    <property type="match status" value="1"/>
</dbReference>
<dbReference type="SUPFAM" id="SSF81660">
    <property type="entry name" value="Metal cation-transporting ATPase, ATP-binding domain N"/>
    <property type="match status" value="1"/>
</dbReference>
<feature type="transmembrane region" description="Helical" evidence="12">
    <location>
        <begin position="828"/>
        <end position="847"/>
    </location>
</feature>
<dbReference type="InterPro" id="IPR036412">
    <property type="entry name" value="HAD-like_sf"/>
</dbReference>
<dbReference type="PRINTS" id="PR00120">
    <property type="entry name" value="HATPASE"/>
</dbReference>
<evidence type="ECO:0000256" key="1">
    <source>
        <dbReference type="ARBA" id="ARBA00004651"/>
    </source>
</evidence>
<keyword evidence="5" id="KW-0547">Nucleotide-binding</keyword>
<dbReference type="InterPro" id="IPR023298">
    <property type="entry name" value="ATPase_P-typ_TM_dom_sf"/>
</dbReference>
<feature type="transmembrane region" description="Helical" evidence="12">
    <location>
        <begin position="98"/>
        <end position="116"/>
    </location>
</feature>
<dbReference type="GO" id="GO:0016887">
    <property type="term" value="F:ATP hydrolysis activity"/>
    <property type="evidence" value="ECO:0007669"/>
    <property type="project" value="InterPro"/>
</dbReference>
<keyword evidence="9 12" id="KW-0472">Membrane</keyword>
<dbReference type="InterPro" id="IPR023214">
    <property type="entry name" value="HAD_sf"/>
</dbReference>
<dbReference type="SUPFAM" id="SSF81665">
    <property type="entry name" value="Calcium ATPase, transmembrane domain M"/>
    <property type="match status" value="1"/>
</dbReference>
<dbReference type="InterPro" id="IPR018303">
    <property type="entry name" value="ATPase_P-typ_P_site"/>
</dbReference>
<dbReference type="InterPro" id="IPR001757">
    <property type="entry name" value="P_typ_ATPase"/>
</dbReference>
<evidence type="ECO:0000256" key="4">
    <source>
        <dbReference type="ARBA" id="ARBA00022692"/>
    </source>
</evidence>
<feature type="transmembrane region" description="Helical" evidence="12">
    <location>
        <begin position="717"/>
        <end position="738"/>
    </location>
</feature>
<feature type="transmembrane region" description="Helical" evidence="12">
    <location>
        <begin position="73"/>
        <end position="92"/>
    </location>
</feature>
<dbReference type="RefSeq" id="WP_166396076.1">
    <property type="nucleotide sequence ID" value="NZ_CP045121.1"/>
</dbReference>
<sequence length="940" mass="98440">MTRGAQTQASKAPEHPERGWHELDVGAVASALGTDPSAGLSDEEARRRLDEYGPNELEERAGRTLGQIIWEQVSSILILILVFAGGIAALLGRPYDTAAILAIVVLFVVLGVVQEYRAQKAIAALKQMAAPQVRAMRAGRVVELSARELVPGDLVLLETGAVVPADMRVVESVNLRAGEAALTGESEPVDKTTAPIAGADTQLGDRANMAYLGTSVTFGRGSALVTGTGMRTELGRIAELIQDVRHEKTLLQRRLDGLAKVLALIAVVIAALVFATGLARGEDTALILLTAVSLAVAIVPEGLPAVLTFTLALGAQRMLGRKALIRRLPAVETLGSVTVICSDKTGTLTQNRMTVLALRSPDAQADLGETLRERGPKARLELDDEAALLAPLLASGALCNDAILDPKTLEAVGDPTEGALVVVAARYGLDKPDLDATLPRAAELPFDSGRKRMTTVHEVPSGDLGVVEGLRAVADGRPYVALTKGAADALVERCVSLWSGGRILPLDDAGREGLGQEIEGLTAGGMRVLAVAARGLKELPGEGDAEGVERGLVYLGLAAMVDPPRPEARDAVATCKTAGIRPVMITGDHPLTARAIAADLGMAAPDARVLTGRDLEAMGAGELREAVREVNVFARVSPEHKLRIVDALQEEGEVVAMTGDGVNDAPALKKADIGVAMGSGTDVAKEAAEVVLLDDNFATIVAAVEEGRVVYDNVRRFVQFSVSGNVAKVLIVAIPPFFGLPLLLVPIMILFSNLLTDGLLGLGMGVERAERDTMRRPPYAPTEGIFSRGIAQHVTTIGPVLGAGMILVGWLAWRAAGGAGAVTATEEALVATTVFTVLAFAQLVRALSNRSFREPVWRTGLGGNRVLLAMIGAALVLQLAVVYTPFLQNVFQTEPLPPVTLAAGAAAAAVMLCVMELEKALRRRRTRPLVASPGEAGGGG</sequence>
<evidence type="ECO:0000256" key="10">
    <source>
        <dbReference type="ARBA" id="ARBA00049360"/>
    </source>
</evidence>
<dbReference type="SMART" id="SM00831">
    <property type="entry name" value="Cation_ATPase_N"/>
    <property type="match status" value="1"/>
</dbReference>
<keyword evidence="8 12" id="KW-1133">Transmembrane helix</keyword>
<evidence type="ECO:0000256" key="8">
    <source>
        <dbReference type="ARBA" id="ARBA00022989"/>
    </source>
</evidence>
<evidence type="ECO:0000313" key="14">
    <source>
        <dbReference type="EMBL" id="QIN78402.1"/>
    </source>
</evidence>
<dbReference type="InterPro" id="IPR006068">
    <property type="entry name" value="ATPase_P-typ_cation-transptr_C"/>
</dbReference>
<proteinExistence type="inferred from homology"/>
<evidence type="ECO:0000256" key="5">
    <source>
        <dbReference type="ARBA" id="ARBA00022741"/>
    </source>
</evidence>
<feature type="compositionally biased region" description="Polar residues" evidence="11">
    <location>
        <begin position="1"/>
        <end position="10"/>
    </location>
</feature>
<comment type="similarity">
    <text evidence="2">Belongs to the cation transport ATPase (P-type) (TC 3.A.3) family. Type IIA subfamily.</text>
</comment>
<dbReference type="InterPro" id="IPR008250">
    <property type="entry name" value="ATPase_P-typ_transduc_dom_A_sf"/>
</dbReference>
<evidence type="ECO:0000256" key="12">
    <source>
        <dbReference type="SAM" id="Phobius"/>
    </source>
</evidence>
<feature type="transmembrane region" description="Helical" evidence="12">
    <location>
        <begin position="867"/>
        <end position="887"/>
    </location>
</feature>
<reference evidence="14 15" key="1">
    <citation type="submission" date="2019-10" db="EMBL/GenBank/DDBJ databases">
        <title>Rubrobacter sp nov SCSIO 52915 isolated from a deep-sea sediment in the South China Sea.</title>
        <authorList>
            <person name="Chen R.W."/>
        </authorList>
    </citation>
    <scope>NUCLEOTIDE SEQUENCE [LARGE SCALE GENOMIC DNA]</scope>
    <source>
        <strain evidence="14 15">SCSIO 52915</strain>
    </source>
</reference>
<dbReference type="InterPro" id="IPR023299">
    <property type="entry name" value="ATPase_P-typ_cyto_dom_N"/>
</dbReference>
<accession>A0A6G8PW14</accession>
<evidence type="ECO:0000259" key="13">
    <source>
        <dbReference type="SMART" id="SM00831"/>
    </source>
</evidence>
<dbReference type="EMBL" id="CP045121">
    <property type="protein sequence ID" value="QIN78402.1"/>
    <property type="molecule type" value="Genomic_DNA"/>
</dbReference>
<dbReference type="SFLD" id="SFLDG00002">
    <property type="entry name" value="C1.7:_P-type_atpase_like"/>
    <property type="match status" value="1"/>
</dbReference>
<dbReference type="PANTHER" id="PTHR43294:SF21">
    <property type="entry name" value="CATION TRANSPORTING ATPASE"/>
    <property type="match status" value="1"/>
</dbReference>
<keyword evidence="15" id="KW-1185">Reference proteome</keyword>
<dbReference type="Gene3D" id="2.70.150.10">
    <property type="entry name" value="Calcium-transporting ATPase, cytoplasmic transduction domain A"/>
    <property type="match status" value="1"/>
</dbReference>
<dbReference type="KEGG" id="rmar:GBA65_07550"/>
<dbReference type="PRINTS" id="PR00119">
    <property type="entry name" value="CATATPASE"/>
</dbReference>
<feature type="transmembrane region" description="Helical" evidence="12">
    <location>
        <begin position="899"/>
        <end position="917"/>
    </location>
</feature>
<dbReference type="InterPro" id="IPR044492">
    <property type="entry name" value="P_typ_ATPase_HD_dom"/>
</dbReference>
<dbReference type="Pfam" id="PF13246">
    <property type="entry name" value="Cation_ATPase"/>
    <property type="match status" value="1"/>
</dbReference>
<feature type="transmembrane region" description="Helical" evidence="12">
    <location>
        <begin position="744"/>
        <end position="766"/>
    </location>
</feature>
<comment type="subcellular location">
    <subcellularLocation>
        <location evidence="1">Cell membrane</location>
        <topology evidence="1">Multi-pass membrane protein</topology>
    </subcellularLocation>
</comment>
<dbReference type="SFLD" id="SFLDS00003">
    <property type="entry name" value="Haloacid_Dehalogenase"/>
    <property type="match status" value="1"/>
</dbReference>
<protein>
    <submittedName>
        <fullName evidence="14">HAD-IC family P-type ATPase</fullName>
    </submittedName>
</protein>
<evidence type="ECO:0000256" key="6">
    <source>
        <dbReference type="ARBA" id="ARBA00022840"/>
    </source>
</evidence>
<dbReference type="Gene3D" id="3.40.50.1000">
    <property type="entry name" value="HAD superfamily/HAD-like"/>
    <property type="match status" value="1"/>
</dbReference>
<dbReference type="GO" id="GO:0005886">
    <property type="term" value="C:plasma membrane"/>
    <property type="evidence" value="ECO:0007669"/>
    <property type="project" value="UniProtKB-SubCell"/>
</dbReference>
<evidence type="ECO:0000256" key="3">
    <source>
        <dbReference type="ARBA" id="ARBA00022475"/>
    </source>
</evidence>
<name>A0A6G8PW14_9ACTN</name>
<dbReference type="Pfam" id="PF00690">
    <property type="entry name" value="Cation_ATPase_N"/>
    <property type="match status" value="1"/>
</dbReference>
<evidence type="ECO:0000256" key="11">
    <source>
        <dbReference type="SAM" id="MobiDB-lite"/>
    </source>
</evidence>
<evidence type="ECO:0000256" key="2">
    <source>
        <dbReference type="ARBA" id="ARBA00005675"/>
    </source>
</evidence>
<dbReference type="GO" id="GO:0005524">
    <property type="term" value="F:ATP binding"/>
    <property type="evidence" value="ECO:0007669"/>
    <property type="project" value="UniProtKB-KW"/>
</dbReference>
<dbReference type="SFLD" id="SFLDF00027">
    <property type="entry name" value="p-type_atpase"/>
    <property type="match status" value="1"/>
</dbReference>
<dbReference type="PANTHER" id="PTHR43294">
    <property type="entry name" value="SODIUM/POTASSIUM-TRANSPORTING ATPASE SUBUNIT ALPHA"/>
    <property type="match status" value="1"/>
</dbReference>
<keyword evidence="7" id="KW-1278">Translocase</keyword>
<dbReference type="InterPro" id="IPR050510">
    <property type="entry name" value="Cation_transp_ATPase_P-type"/>
</dbReference>
<gene>
    <name evidence="14" type="ORF">GBA65_07550</name>
</gene>
<dbReference type="NCBIfam" id="TIGR01494">
    <property type="entry name" value="ATPase_P-type"/>
    <property type="match status" value="3"/>
</dbReference>
<dbReference type="Gene3D" id="1.20.1110.10">
    <property type="entry name" value="Calcium-transporting ATPase, transmembrane domain"/>
    <property type="match status" value="1"/>
</dbReference>
<dbReference type="FunFam" id="3.40.50.1000:FF:000001">
    <property type="entry name" value="Phospholipid-transporting ATPase IC"/>
    <property type="match status" value="1"/>
</dbReference>
<evidence type="ECO:0000256" key="9">
    <source>
        <dbReference type="ARBA" id="ARBA00023136"/>
    </source>
</evidence>
<evidence type="ECO:0000256" key="7">
    <source>
        <dbReference type="ARBA" id="ARBA00022967"/>
    </source>
</evidence>
<feature type="transmembrane region" description="Helical" evidence="12">
    <location>
        <begin position="797"/>
        <end position="816"/>
    </location>
</feature>
<keyword evidence="3" id="KW-1003">Cell membrane</keyword>
<comment type="catalytic activity">
    <reaction evidence="10">
        <text>ATP + H2O = ADP + phosphate + H(+)</text>
        <dbReference type="Rhea" id="RHEA:13065"/>
        <dbReference type="ChEBI" id="CHEBI:15377"/>
        <dbReference type="ChEBI" id="CHEBI:15378"/>
        <dbReference type="ChEBI" id="CHEBI:30616"/>
        <dbReference type="ChEBI" id="CHEBI:43474"/>
        <dbReference type="ChEBI" id="CHEBI:456216"/>
    </reaction>
</comment>
<evidence type="ECO:0000313" key="15">
    <source>
        <dbReference type="Proteomes" id="UP000502706"/>
    </source>
</evidence>
<dbReference type="AlphaFoldDB" id="A0A6G8PW14"/>
<feature type="transmembrane region" description="Helical" evidence="12">
    <location>
        <begin position="258"/>
        <end position="279"/>
    </location>
</feature>
<dbReference type="Pfam" id="PF08282">
    <property type="entry name" value="Hydrolase_3"/>
    <property type="match status" value="1"/>
</dbReference>
<organism evidence="14 15">
    <name type="scientific">Rubrobacter marinus</name>
    <dbReference type="NCBI Taxonomy" id="2653852"/>
    <lineage>
        <taxon>Bacteria</taxon>
        <taxon>Bacillati</taxon>
        <taxon>Actinomycetota</taxon>
        <taxon>Rubrobacteria</taxon>
        <taxon>Rubrobacterales</taxon>
        <taxon>Rubrobacteraceae</taxon>
        <taxon>Rubrobacter</taxon>
    </lineage>
</organism>
<dbReference type="Proteomes" id="UP000502706">
    <property type="component" value="Chromosome"/>
</dbReference>
<dbReference type="Pfam" id="PF00122">
    <property type="entry name" value="E1-E2_ATPase"/>
    <property type="match status" value="1"/>
</dbReference>
<feature type="transmembrane region" description="Helical" evidence="12">
    <location>
        <begin position="285"/>
        <end position="313"/>
    </location>
</feature>
<dbReference type="FunFam" id="3.40.50.1000:FF:000028">
    <property type="entry name" value="Calcium-transporting P-type ATPase, putative"/>
    <property type="match status" value="1"/>
</dbReference>
<keyword evidence="6" id="KW-0067">ATP-binding</keyword>
<keyword evidence="4 12" id="KW-0812">Transmembrane</keyword>
<dbReference type="SUPFAM" id="SSF81653">
    <property type="entry name" value="Calcium ATPase, transduction domain A"/>
    <property type="match status" value="1"/>
</dbReference>